<dbReference type="InterPro" id="IPR051082">
    <property type="entry name" value="Pentapeptide-BTB/POZ_domain"/>
</dbReference>
<sequence length="353" mass="39359">MADEDCFERLDVGGKKFVTTASTLTKRDIGSALAVMASELQEKRKTQGYEAREMFLDRDGTHFRHILNWLRDGAITPEMETSIYHELLQEAEYYRLPGLVYAIKSILTEKREGNSTQPRTSKVEWIDEFTPPFKKVDNSINLGEAEMSRRDVIELLHGPLRLQGTNLSGLNLSGLNLSGGNFRNTRLINTKFPFTDLENANFESCEATGANFRKARLLNCDFSGGEMVGAVLDGTHSKNAKFDEVRLENASFREANLSCATFDGANLSKTNMSRSRLVGASFRNANLTEANLSHADLHEKHGYWDGGPAILTQARLTRVNFFRANLKNVNVKDSVDYRSAINLSTAIGYTPAG</sequence>
<organism evidence="3">
    <name type="scientific">Physcomitrium patens</name>
    <name type="common">Spreading-leaved earth moss</name>
    <name type="synonym">Physcomitrella patens</name>
    <dbReference type="NCBI Taxonomy" id="3218"/>
    <lineage>
        <taxon>Eukaryota</taxon>
        <taxon>Viridiplantae</taxon>
        <taxon>Streptophyta</taxon>
        <taxon>Embryophyta</taxon>
        <taxon>Bryophyta</taxon>
        <taxon>Bryophytina</taxon>
        <taxon>Bryopsida</taxon>
        <taxon>Funariidae</taxon>
        <taxon>Funariales</taxon>
        <taxon>Funariaceae</taxon>
        <taxon>Physcomitrium</taxon>
    </lineage>
</organism>
<dbReference type="InterPro" id="IPR000210">
    <property type="entry name" value="BTB/POZ_dom"/>
</dbReference>
<evidence type="ECO:0000256" key="1">
    <source>
        <dbReference type="ARBA" id="ARBA00004906"/>
    </source>
</evidence>
<protein>
    <recommendedName>
        <fullName evidence="2">BTB domain-containing protein</fullName>
    </recommendedName>
</protein>
<dbReference type="SMART" id="SM00225">
    <property type="entry name" value="BTB"/>
    <property type="match status" value="1"/>
</dbReference>
<dbReference type="InterPro" id="IPR011333">
    <property type="entry name" value="SKP1/BTB/POZ_sf"/>
</dbReference>
<dbReference type="Proteomes" id="UP000006727">
    <property type="component" value="Chromosome 22"/>
</dbReference>
<dbReference type="EnsemblPlants" id="Pp3c22_8500V3.2">
    <property type="protein sequence ID" value="Pp3c22_8500V3.2"/>
    <property type="gene ID" value="Pp3c22_8500"/>
</dbReference>
<dbReference type="PANTHER" id="PTHR14136">
    <property type="entry name" value="BTB_POZ DOMAIN-CONTAINING PROTEIN KCTD9"/>
    <property type="match status" value="1"/>
</dbReference>
<evidence type="ECO:0000313" key="5">
    <source>
        <dbReference type="Proteomes" id="UP000006727"/>
    </source>
</evidence>
<reference evidence="3 5" key="2">
    <citation type="journal article" date="2018" name="Plant J.">
        <title>The Physcomitrella patens chromosome-scale assembly reveals moss genome structure and evolution.</title>
        <authorList>
            <person name="Lang D."/>
            <person name="Ullrich K.K."/>
            <person name="Murat F."/>
            <person name="Fuchs J."/>
            <person name="Jenkins J."/>
            <person name="Haas F.B."/>
            <person name="Piednoel M."/>
            <person name="Gundlach H."/>
            <person name="Van Bel M."/>
            <person name="Meyberg R."/>
            <person name="Vives C."/>
            <person name="Morata J."/>
            <person name="Symeonidi A."/>
            <person name="Hiss M."/>
            <person name="Muchero W."/>
            <person name="Kamisugi Y."/>
            <person name="Saleh O."/>
            <person name="Blanc G."/>
            <person name="Decker E.L."/>
            <person name="van Gessel N."/>
            <person name="Grimwood J."/>
            <person name="Hayes R.D."/>
            <person name="Graham S.W."/>
            <person name="Gunter L.E."/>
            <person name="McDaniel S.F."/>
            <person name="Hoernstein S.N.W."/>
            <person name="Larsson A."/>
            <person name="Li F.W."/>
            <person name="Perroud P.F."/>
            <person name="Phillips J."/>
            <person name="Ranjan P."/>
            <person name="Rokshar D.S."/>
            <person name="Rothfels C.J."/>
            <person name="Schneider L."/>
            <person name="Shu S."/>
            <person name="Stevenson D.W."/>
            <person name="Thummler F."/>
            <person name="Tillich M."/>
            <person name="Villarreal Aguilar J.C."/>
            <person name="Widiez T."/>
            <person name="Wong G.K."/>
            <person name="Wymore A."/>
            <person name="Zhang Y."/>
            <person name="Zimmer A.D."/>
            <person name="Quatrano R.S."/>
            <person name="Mayer K.F.X."/>
            <person name="Goodstein D."/>
            <person name="Casacuberta J.M."/>
            <person name="Vandepoele K."/>
            <person name="Reski R."/>
            <person name="Cuming A.C."/>
            <person name="Tuskan G.A."/>
            <person name="Maumus F."/>
            <person name="Salse J."/>
            <person name="Schmutz J."/>
            <person name="Rensing S.A."/>
        </authorList>
    </citation>
    <scope>NUCLEOTIDE SEQUENCE [LARGE SCALE GENOMIC DNA]</scope>
    <source>
        <strain evidence="4 5">cv. Gransden 2004</strain>
    </source>
</reference>
<dbReference type="GO" id="GO:0051260">
    <property type="term" value="P:protein homooligomerization"/>
    <property type="evidence" value="ECO:0007669"/>
    <property type="project" value="InterPro"/>
</dbReference>
<reference evidence="4" key="3">
    <citation type="submission" date="2020-12" db="UniProtKB">
        <authorList>
            <consortium name="EnsemblPlants"/>
        </authorList>
    </citation>
    <scope>IDENTIFICATION</scope>
</reference>
<name>A0A2K1IMR6_PHYPA</name>
<dbReference type="EnsemblPlants" id="Pp3c22_8500V3.1">
    <property type="protein sequence ID" value="Pp3c22_8500V3.1"/>
    <property type="gene ID" value="Pp3c22_8500"/>
</dbReference>
<dbReference type="SUPFAM" id="SSF54695">
    <property type="entry name" value="POZ domain"/>
    <property type="match status" value="1"/>
</dbReference>
<comment type="pathway">
    <text evidence="1">Protein modification; protein ubiquitination.</text>
</comment>
<dbReference type="InterPro" id="IPR001646">
    <property type="entry name" value="5peptide_repeat"/>
</dbReference>
<reference evidence="3 5" key="1">
    <citation type="journal article" date="2008" name="Science">
        <title>The Physcomitrella genome reveals evolutionary insights into the conquest of land by plants.</title>
        <authorList>
            <person name="Rensing S."/>
            <person name="Lang D."/>
            <person name="Zimmer A."/>
            <person name="Terry A."/>
            <person name="Salamov A."/>
            <person name="Shapiro H."/>
            <person name="Nishiyama T."/>
            <person name="Perroud P.-F."/>
            <person name="Lindquist E."/>
            <person name="Kamisugi Y."/>
            <person name="Tanahashi T."/>
            <person name="Sakakibara K."/>
            <person name="Fujita T."/>
            <person name="Oishi K."/>
            <person name="Shin-I T."/>
            <person name="Kuroki Y."/>
            <person name="Toyoda A."/>
            <person name="Suzuki Y."/>
            <person name="Hashimoto A."/>
            <person name="Yamaguchi K."/>
            <person name="Sugano A."/>
            <person name="Kohara Y."/>
            <person name="Fujiyama A."/>
            <person name="Anterola A."/>
            <person name="Aoki S."/>
            <person name="Ashton N."/>
            <person name="Barbazuk W.B."/>
            <person name="Barker E."/>
            <person name="Bennetzen J."/>
            <person name="Bezanilla M."/>
            <person name="Blankenship R."/>
            <person name="Cho S.H."/>
            <person name="Dutcher S."/>
            <person name="Estelle M."/>
            <person name="Fawcett J.A."/>
            <person name="Gundlach H."/>
            <person name="Hanada K."/>
            <person name="Heyl A."/>
            <person name="Hicks K.A."/>
            <person name="Hugh J."/>
            <person name="Lohr M."/>
            <person name="Mayer K."/>
            <person name="Melkozernov A."/>
            <person name="Murata T."/>
            <person name="Nelson D."/>
            <person name="Pils B."/>
            <person name="Prigge M."/>
            <person name="Reiss B."/>
            <person name="Renner T."/>
            <person name="Rombauts S."/>
            <person name="Rushton P."/>
            <person name="Sanderfoot A."/>
            <person name="Schween G."/>
            <person name="Shiu S.-H."/>
            <person name="Stueber K."/>
            <person name="Theodoulou F.L."/>
            <person name="Tu H."/>
            <person name="Van de Peer Y."/>
            <person name="Verrier P.J."/>
            <person name="Waters E."/>
            <person name="Wood A."/>
            <person name="Yang L."/>
            <person name="Cove D."/>
            <person name="Cuming A."/>
            <person name="Hasebe M."/>
            <person name="Lucas S."/>
            <person name="Mishler D.B."/>
            <person name="Reski R."/>
            <person name="Grigoriev I."/>
            <person name="Quatrano R.S."/>
            <person name="Boore J.L."/>
        </authorList>
    </citation>
    <scope>NUCLEOTIDE SEQUENCE [LARGE SCALE GENOMIC DNA]</scope>
    <source>
        <strain evidence="4 5">cv. Gransden 2004</strain>
    </source>
</reference>
<accession>A0A2K1IMR6</accession>
<dbReference type="PaxDb" id="3218-PP1S12_118V6.1"/>
<dbReference type="EMBL" id="ABEU02000022">
    <property type="protein sequence ID" value="PNR30571.1"/>
    <property type="molecule type" value="Genomic_DNA"/>
</dbReference>
<dbReference type="Pfam" id="PF13599">
    <property type="entry name" value="Pentapeptide_4"/>
    <property type="match status" value="1"/>
</dbReference>
<keyword evidence="5" id="KW-1185">Reference proteome</keyword>
<dbReference type="Gene3D" id="2.160.20.80">
    <property type="entry name" value="E3 ubiquitin-protein ligase SopA"/>
    <property type="match status" value="1"/>
</dbReference>
<proteinExistence type="predicted"/>
<evidence type="ECO:0000313" key="4">
    <source>
        <dbReference type="EnsemblPlants" id="Pp3c22_8500V3.1"/>
    </source>
</evidence>
<dbReference type="OrthoDB" id="2414723at2759"/>
<dbReference type="Gramene" id="Pp3c22_8500V3.2">
    <property type="protein sequence ID" value="Pp3c22_8500V3.2"/>
    <property type="gene ID" value="Pp3c22_8500"/>
</dbReference>
<dbReference type="Gene3D" id="3.30.710.10">
    <property type="entry name" value="Potassium Channel Kv1.1, Chain A"/>
    <property type="match status" value="1"/>
</dbReference>
<evidence type="ECO:0000259" key="2">
    <source>
        <dbReference type="SMART" id="SM00225"/>
    </source>
</evidence>
<dbReference type="RefSeq" id="XP_073386350.1">
    <property type="nucleotide sequence ID" value="XM_073530249.1"/>
</dbReference>
<dbReference type="Pfam" id="PF02214">
    <property type="entry name" value="BTB_2"/>
    <property type="match status" value="1"/>
</dbReference>
<evidence type="ECO:0000313" key="3">
    <source>
        <dbReference type="EMBL" id="PNR30571.1"/>
    </source>
</evidence>
<feature type="domain" description="BTB" evidence="2">
    <location>
        <begin position="6"/>
        <end position="111"/>
    </location>
</feature>
<dbReference type="Gramene" id="Pp3c22_8500V3.1">
    <property type="protein sequence ID" value="Pp3c22_8500V3.1"/>
    <property type="gene ID" value="Pp3c22_8500"/>
</dbReference>
<dbReference type="AlphaFoldDB" id="A0A2K1IMR6"/>
<dbReference type="InterPro" id="IPR003131">
    <property type="entry name" value="T1-type_BTB"/>
</dbReference>
<gene>
    <name evidence="4" type="primary">LOC112274941</name>
    <name evidence="3" type="ORF">PHYPA_026887</name>
</gene>
<dbReference type="SUPFAM" id="SSF141571">
    <property type="entry name" value="Pentapeptide repeat-like"/>
    <property type="match status" value="1"/>
</dbReference>
<dbReference type="GeneID" id="112274941"/>
<dbReference type="PANTHER" id="PTHR14136:SF17">
    <property type="entry name" value="BTB_POZ DOMAIN-CONTAINING PROTEIN KCTD9"/>
    <property type="match status" value="1"/>
</dbReference>
<dbReference type="Pfam" id="PF00805">
    <property type="entry name" value="Pentapeptide"/>
    <property type="match status" value="2"/>
</dbReference>